<organism evidence="1 2">
    <name type="scientific">Shimia marina</name>
    <dbReference type="NCBI Taxonomy" id="321267"/>
    <lineage>
        <taxon>Bacteria</taxon>
        <taxon>Pseudomonadati</taxon>
        <taxon>Pseudomonadota</taxon>
        <taxon>Alphaproteobacteria</taxon>
        <taxon>Rhodobacterales</taxon>
        <taxon>Roseobacteraceae</taxon>
    </lineage>
</organism>
<dbReference type="Gene3D" id="2.40.160.20">
    <property type="match status" value="1"/>
</dbReference>
<dbReference type="InterPro" id="IPR018550">
    <property type="entry name" value="Lipid-A_deacylase-rel"/>
</dbReference>
<reference evidence="1 2" key="1">
    <citation type="submission" date="2015-09" db="EMBL/GenBank/DDBJ databases">
        <authorList>
            <consortium name="Swine Surveillance"/>
        </authorList>
    </citation>
    <scope>NUCLEOTIDE SEQUENCE [LARGE SCALE GENOMIC DNA]</scope>
    <source>
        <strain evidence="1 2">CECT 7688</strain>
    </source>
</reference>
<dbReference type="Proteomes" id="UP000054823">
    <property type="component" value="Unassembled WGS sequence"/>
</dbReference>
<sequence>MRKLLYAFLLSGNALQAQHWVLGAGYADFADAQAEDAGMISVEYHARPFVTRQRFSLAWGGALTLFETQDAHVGAGLVGRYQMGQRWFLEGSVMPGLFAHDKPRNDLGSEFEIRSLLAIGRRLKNGSSLSLALSHISNASTASRNPGLDALSLRWTMPLGR</sequence>
<name>A0A0N7LRG2_9RHOB</name>
<dbReference type="STRING" id="321267.SHM7688_00161"/>
<dbReference type="AlphaFoldDB" id="A0A0N7LRG2"/>
<protein>
    <submittedName>
        <fullName evidence="1">Lipid A 3-O-deacylase (PagL)</fullName>
    </submittedName>
</protein>
<evidence type="ECO:0000313" key="2">
    <source>
        <dbReference type="Proteomes" id="UP000054823"/>
    </source>
</evidence>
<dbReference type="RefSeq" id="WP_058238107.1">
    <property type="nucleotide sequence ID" value="NZ_CYPW01000001.1"/>
</dbReference>
<keyword evidence="2" id="KW-1185">Reference proteome</keyword>
<gene>
    <name evidence="1" type="ORF">SHM7688_00161</name>
</gene>
<evidence type="ECO:0000313" key="1">
    <source>
        <dbReference type="EMBL" id="CUH50732.1"/>
    </source>
</evidence>
<dbReference type="OrthoDB" id="6199047at2"/>
<accession>A0A0N7LRG2</accession>
<proteinExistence type="predicted"/>
<dbReference type="Pfam" id="PF09411">
    <property type="entry name" value="PagL"/>
    <property type="match status" value="1"/>
</dbReference>
<dbReference type="EMBL" id="CYPW01000001">
    <property type="protein sequence ID" value="CUH50732.1"/>
    <property type="molecule type" value="Genomic_DNA"/>
</dbReference>